<evidence type="ECO:0000313" key="3">
    <source>
        <dbReference type="Proteomes" id="UP000297299"/>
    </source>
</evidence>
<dbReference type="EMBL" id="PHWZ01000622">
    <property type="protein sequence ID" value="TEY34584.1"/>
    <property type="molecule type" value="Genomic_DNA"/>
</dbReference>
<organism evidence="2 3">
    <name type="scientific">Botryotinia calthae</name>
    <dbReference type="NCBI Taxonomy" id="38488"/>
    <lineage>
        <taxon>Eukaryota</taxon>
        <taxon>Fungi</taxon>
        <taxon>Dikarya</taxon>
        <taxon>Ascomycota</taxon>
        <taxon>Pezizomycotina</taxon>
        <taxon>Leotiomycetes</taxon>
        <taxon>Helotiales</taxon>
        <taxon>Sclerotiniaceae</taxon>
        <taxon>Botryotinia</taxon>
    </lineage>
</organism>
<reference evidence="2 3" key="1">
    <citation type="submission" date="2017-11" db="EMBL/GenBank/DDBJ databases">
        <title>Comparative genomics of Botrytis spp.</title>
        <authorList>
            <person name="Valero-Jimenez C.A."/>
            <person name="Tapia P."/>
            <person name="Veloso J."/>
            <person name="Silva-Moreno E."/>
            <person name="Staats M."/>
            <person name="Valdes J.H."/>
            <person name="Van Kan J.A.L."/>
        </authorList>
    </citation>
    <scope>NUCLEOTIDE SEQUENCE [LARGE SCALE GENOMIC DNA]</scope>
    <source>
        <strain evidence="2 3">MUCL2830</strain>
    </source>
</reference>
<keyword evidence="1" id="KW-0812">Transmembrane</keyword>
<protein>
    <submittedName>
        <fullName evidence="2">Uncharacterized protein</fullName>
    </submittedName>
</protein>
<dbReference type="OrthoDB" id="10021397at2759"/>
<gene>
    <name evidence="2" type="ORF">BOTCAL_0625g00040</name>
</gene>
<evidence type="ECO:0000313" key="2">
    <source>
        <dbReference type="EMBL" id="TEY34584.1"/>
    </source>
</evidence>
<dbReference type="AlphaFoldDB" id="A0A4Y8CK84"/>
<dbReference type="Proteomes" id="UP000297299">
    <property type="component" value="Unassembled WGS sequence"/>
</dbReference>
<evidence type="ECO:0000256" key="1">
    <source>
        <dbReference type="SAM" id="Phobius"/>
    </source>
</evidence>
<keyword evidence="1" id="KW-1133">Transmembrane helix</keyword>
<feature type="transmembrane region" description="Helical" evidence="1">
    <location>
        <begin position="30"/>
        <end position="51"/>
    </location>
</feature>
<accession>A0A4Y8CK84</accession>
<keyword evidence="1" id="KW-0472">Membrane</keyword>
<keyword evidence="3" id="KW-1185">Reference proteome</keyword>
<feature type="transmembrane region" description="Helical" evidence="1">
    <location>
        <begin position="6"/>
        <end position="23"/>
    </location>
</feature>
<comment type="caution">
    <text evidence="2">The sequence shown here is derived from an EMBL/GenBank/DDBJ whole genome shotgun (WGS) entry which is preliminary data.</text>
</comment>
<proteinExistence type="predicted"/>
<name>A0A4Y8CK84_9HELO</name>
<sequence length="93" mass="10525">MDMVGIIAIMCSVICYLLALQKVGITPPRIIGLLIDSILLFMIFMIVQIWFGERVMLVNCLLKDRKIYEGIALKFFLDSTSWIILQTIDAVSA</sequence>